<dbReference type="EMBL" id="SRYA01000127">
    <property type="protein sequence ID" value="TGY87008.1"/>
    <property type="molecule type" value="Genomic_DNA"/>
</dbReference>
<proteinExistence type="predicted"/>
<evidence type="ECO:0000313" key="2">
    <source>
        <dbReference type="Proteomes" id="UP000304953"/>
    </source>
</evidence>
<accession>A0AC61RNN0</accession>
<keyword evidence="2" id="KW-1185">Reference proteome</keyword>
<protein>
    <submittedName>
        <fullName evidence="1">Uncharacterized protein</fullName>
    </submittedName>
</protein>
<sequence>MTDYMTITTELPSYFFFPWFLLNIDLALTAKLTYALLLDQARLSQLNGWTDEAGIVYIIFPIEKIAEMLGKSMTTTKNVLAELETAGLIERKQQQFSNPNHIYVKLPEGQNFSHP</sequence>
<organism evidence="1 2">
    <name type="scientific">Petralouisia muris</name>
    <dbReference type="NCBI Taxonomy" id="3032872"/>
    <lineage>
        <taxon>Bacteria</taxon>
        <taxon>Bacillati</taxon>
        <taxon>Bacillota</taxon>
        <taxon>Clostridia</taxon>
        <taxon>Lachnospirales</taxon>
        <taxon>Lachnospiraceae</taxon>
        <taxon>Petralouisia</taxon>
    </lineage>
</organism>
<reference evidence="1" key="1">
    <citation type="submission" date="2019-04" db="EMBL/GenBank/DDBJ databases">
        <title>Microbes associate with the intestines of laboratory mice.</title>
        <authorList>
            <person name="Navarre W."/>
            <person name="Wong E."/>
            <person name="Huang K."/>
            <person name="Tropini C."/>
            <person name="Ng K."/>
            <person name="Yu B."/>
        </authorList>
    </citation>
    <scope>NUCLEOTIDE SEQUENCE</scope>
    <source>
        <strain evidence="1">NM01_1-7b</strain>
    </source>
</reference>
<gene>
    <name evidence="1" type="ORF">E5329_27320</name>
</gene>
<name>A0AC61RNN0_9FIRM</name>
<dbReference type="Proteomes" id="UP000304953">
    <property type="component" value="Unassembled WGS sequence"/>
</dbReference>
<comment type="caution">
    <text evidence="1">The sequence shown here is derived from an EMBL/GenBank/DDBJ whole genome shotgun (WGS) entry which is preliminary data.</text>
</comment>
<evidence type="ECO:0000313" key="1">
    <source>
        <dbReference type="EMBL" id="TGY87008.1"/>
    </source>
</evidence>